<dbReference type="OrthoDB" id="6484035at2759"/>
<dbReference type="GO" id="GO:0097250">
    <property type="term" value="P:mitochondrial respirasome assembly"/>
    <property type="evidence" value="ECO:0007669"/>
    <property type="project" value="TreeGrafter"/>
</dbReference>
<dbReference type="Proteomes" id="UP000070412">
    <property type="component" value="Unassembled WGS sequence"/>
</dbReference>
<evidence type="ECO:0000256" key="5">
    <source>
        <dbReference type="ARBA" id="ARBA00023136"/>
    </source>
</evidence>
<dbReference type="PANTHER" id="PTHR12297">
    <property type="entry name" value="HYPOXIA-INDUCBILE GENE 1 HIG1 -RELATED"/>
    <property type="match status" value="1"/>
</dbReference>
<keyword evidence="2 6" id="KW-0812">Transmembrane</keyword>
<dbReference type="EMBL" id="JXLN01014334">
    <property type="protein sequence ID" value="KPM09975.1"/>
    <property type="molecule type" value="Genomic_DNA"/>
</dbReference>
<reference evidence="10" key="4">
    <citation type="submission" date="2022-06" db="UniProtKB">
        <authorList>
            <consortium name="EnsemblMetazoa"/>
        </authorList>
    </citation>
    <scope>IDENTIFICATION</scope>
</reference>
<feature type="transmembrane region" description="Helical" evidence="6">
    <location>
        <begin position="63"/>
        <end position="86"/>
    </location>
</feature>
<comment type="subcellular location">
    <subcellularLocation>
        <location evidence="1">Mitochondrion membrane</location>
    </subcellularLocation>
</comment>
<evidence type="ECO:0000313" key="8">
    <source>
        <dbReference type="EMBL" id="KAF7493603.1"/>
    </source>
</evidence>
<evidence type="ECO:0000313" key="12">
    <source>
        <dbReference type="Proteomes" id="UP000616769"/>
    </source>
</evidence>
<dbReference type="InterPro" id="IPR007667">
    <property type="entry name" value="Hypoxia_induced_domain"/>
</dbReference>
<evidence type="ECO:0000256" key="6">
    <source>
        <dbReference type="SAM" id="Phobius"/>
    </source>
</evidence>
<gene>
    <name evidence="9" type="ORF">QR98_0085210</name>
    <name evidence="8" type="ORF">SSS_7525</name>
</gene>
<feature type="transmembrane region" description="Helical" evidence="6">
    <location>
        <begin position="34"/>
        <end position="51"/>
    </location>
</feature>
<dbReference type="Proteomes" id="UP000616769">
    <property type="component" value="Unassembled WGS sequence"/>
</dbReference>
<keyword evidence="5 6" id="KW-0472">Membrane</keyword>
<evidence type="ECO:0000256" key="2">
    <source>
        <dbReference type="ARBA" id="ARBA00022692"/>
    </source>
</evidence>
<dbReference type="InterPro" id="IPR050355">
    <property type="entry name" value="RCF1"/>
</dbReference>
<dbReference type="EnsemblMetazoa" id="SSS_7525s_mrna">
    <property type="protein sequence ID" value="KAF7493603.1"/>
    <property type="gene ID" value="SSS_7525"/>
</dbReference>
<dbReference type="EMBL" id="WVUK01000055">
    <property type="protein sequence ID" value="KAF7493603.1"/>
    <property type="molecule type" value="Genomic_DNA"/>
</dbReference>
<evidence type="ECO:0000313" key="9">
    <source>
        <dbReference type="EMBL" id="KPM09975.1"/>
    </source>
</evidence>
<dbReference type="Pfam" id="PF04588">
    <property type="entry name" value="HIG_1_N"/>
    <property type="match status" value="1"/>
</dbReference>
<reference evidence="8" key="3">
    <citation type="submission" date="2020-01" db="EMBL/GenBank/DDBJ databases">
        <authorList>
            <person name="Korhonen P.K.K."/>
            <person name="Guangxu M.G."/>
            <person name="Wang T.W."/>
            <person name="Stroehlein A.J.S."/>
            <person name="Young N.D."/>
            <person name="Ang C.-S.A."/>
            <person name="Fernando D.W.F."/>
            <person name="Lu H.L."/>
            <person name="Taylor S.T."/>
            <person name="Ehtesham M.E.M."/>
            <person name="Najaraj S.H.N."/>
            <person name="Harsha G.H.G."/>
            <person name="Madugundu A.M."/>
            <person name="Renuse S.R."/>
            <person name="Holt D.H."/>
            <person name="Pandey A.P."/>
            <person name="Papenfuss A.P."/>
            <person name="Gasser R.B.G."/>
            <person name="Fischer K.F."/>
        </authorList>
    </citation>
    <scope>NUCLEOTIDE SEQUENCE</scope>
    <source>
        <strain evidence="8">SSS_KF_BRIS2020</strain>
    </source>
</reference>
<evidence type="ECO:0000256" key="3">
    <source>
        <dbReference type="ARBA" id="ARBA00022989"/>
    </source>
</evidence>
<protein>
    <submittedName>
        <fullName evidence="8">HIG1 domain family member 1A, mitochondrial</fullName>
    </submittedName>
    <submittedName>
        <fullName evidence="9">HIG1 domain family member 1C-like protein</fullName>
    </submittedName>
</protein>
<evidence type="ECO:0000259" key="7">
    <source>
        <dbReference type="Pfam" id="PF04588"/>
    </source>
</evidence>
<proteinExistence type="predicted"/>
<dbReference type="GO" id="GO:0031966">
    <property type="term" value="C:mitochondrial membrane"/>
    <property type="evidence" value="ECO:0007669"/>
    <property type="project" value="UniProtKB-SubCell"/>
</dbReference>
<dbReference type="AlphaFoldDB" id="A0A132AHD9"/>
<accession>A0A132AHD9</accession>
<evidence type="ECO:0000313" key="11">
    <source>
        <dbReference type="Proteomes" id="UP000070412"/>
    </source>
</evidence>
<keyword evidence="11" id="KW-1185">Reference proteome</keyword>
<evidence type="ECO:0000256" key="1">
    <source>
        <dbReference type="ARBA" id="ARBA00004325"/>
    </source>
</evidence>
<reference evidence="11" key="2">
    <citation type="journal article" date="2020" name="PLoS Negl. Trop. Dis.">
        <title>High-quality nuclear genome for Sarcoptes scabiei-A critical resource for a neglected parasite.</title>
        <authorList>
            <person name="Korhonen P.K."/>
            <person name="Gasser R.B."/>
            <person name="Ma G."/>
            <person name="Wang T."/>
            <person name="Stroehlein A.J."/>
            <person name="Young N.D."/>
            <person name="Ang C.S."/>
            <person name="Fernando D.D."/>
            <person name="Lu H.C."/>
            <person name="Taylor S."/>
            <person name="Reynolds S.L."/>
            <person name="Mofiz E."/>
            <person name="Najaraj S.H."/>
            <person name="Gowda H."/>
            <person name="Madugundu A."/>
            <person name="Renuse S."/>
            <person name="Holt D."/>
            <person name="Pandey A."/>
            <person name="Papenfuss A.T."/>
            <person name="Fischer K."/>
        </authorList>
    </citation>
    <scope>NUCLEOTIDE SEQUENCE [LARGE SCALE GENOMIC DNA]</scope>
</reference>
<dbReference type="VEuPathDB" id="VectorBase:SSCA005481"/>
<reference evidence="9 12" key="1">
    <citation type="journal article" date="2015" name="Parasit. Vectors">
        <title>Draft genome of the scabies mite.</title>
        <authorList>
            <person name="Rider S.D.Jr."/>
            <person name="Morgan M.S."/>
            <person name="Arlian L.G."/>
        </authorList>
    </citation>
    <scope>NUCLEOTIDE SEQUENCE [LARGE SCALE GENOMIC DNA]</scope>
    <source>
        <strain evidence="9">Arlian Lab</strain>
    </source>
</reference>
<evidence type="ECO:0000313" key="10">
    <source>
        <dbReference type="EnsemblMetazoa" id="KAF7493603.1"/>
    </source>
</evidence>
<evidence type="ECO:0000256" key="4">
    <source>
        <dbReference type="ARBA" id="ARBA00023128"/>
    </source>
</evidence>
<feature type="domain" description="HIG1" evidence="7">
    <location>
        <begin position="31"/>
        <end position="80"/>
    </location>
</feature>
<keyword evidence="4" id="KW-0496">Mitochondrion</keyword>
<organism evidence="9 12">
    <name type="scientific">Sarcoptes scabiei</name>
    <name type="common">Itch mite</name>
    <name type="synonym">Acarus scabiei</name>
    <dbReference type="NCBI Taxonomy" id="52283"/>
    <lineage>
        <taxon>Eukaryota</taxon>
        <taxon>Metazoa</taxon>
        <taxon>Ecdysozoa</taxon>
        <taxon>Arthropoda</taxon>
        <taxon>Chelicerata</taxon>
        <taxon>Arachnida</taxon>
        <taxon>Acari</taxon>
        <taxon>Acariformes</taxon>
        <taxon>Sarcoptiformes</taxon>
        <taxon>Astigmata</taxon>
        <taxon>Psoroptidia</taxon>
        <taxon>Sarcoptoidea</taxon>
        <taxon>Sarcoptidae</taxon>
        <taxon>Sarcoptinae</taxon>
        <taxon>Sarcoptes</taxon>
    </lineage>
</organism>
<name>A0A132AHD9_SARSC</name>
<dbReference type="PANTHER" id="PTHR12297:SF3">
    <property type="entry name" value="HIG1 DOMAIN FAMILY MEMBER 1A"/>
    <property type="match status" value="1"/>
</dbReference>
<keyword evidence="3 6" id="KW-1133">Transmembrane helix</keyword>
<sequence length="120" mass="13379">MSDHHSISAVHHHSMTIESDEENRVWKKIKQSPVLPLATIGFLGIAGYRIYKFRERGSMPLSFFLIHTRLAAQGFGVAVLGSLVLYQLGERVYNAFFSNDNIASTSPQTAIKTLATTRNT</sequence>
<dbReference type="Gene3D" id="6.10.140.1320">
    <property type="match status" value="1"/>
</dbReference>